<accession>A0A919G3F3</accession>
<dbReference type="Proteomes" id="UP000603708">
    <property type="component" value="Unassembled WGS sequence"/>
</dbReference>
<proteinExistence type="predicted"/>
<gene>
    <name evidence="1" type="ORF">GCM10018793_24070</name>
</gene>
<evidence type="ECO:0000313" key="2">
    <source>
        <dbReference type="Proteomes" id="UP000603708"/>
    </source>
</evidence>
<comment type="caution">
    <text evidence="1">The sequence shown here is derived from an EMBL/GenBank/DDBJ whole genome shotgun (WGS) entry which is preliminary data.</text>
</comment>
<reference evidence="1" key="2">
    <citation type="submission" date="2020-09" db="EMBL/GenBank/DDBJ databases">
        <authorList>
            <person name="Sun Q."/>
            <person name="Ohkuma M."/>
        </authorList>
    </citation>
    <scope>NUCLEOTIDE SEQUENCE</scope>
    <source>
        <strain evidence="1">JCM 5069</strain>
    </source>
</reference>
<reference evidence="1" key="1">
    <citation type="journal article" date="2014" name="Int. J. Syst. Evol. Microbiol.">
        <title>Complete genome sequence of Corynebacterium casei LMG S-19264T (=DSM 44701T), isolated from a smear-ripened cheese.</title>
        <authorList>
            <consortium name="US DOE Joint Genome Institute (JGI-PGF)"/>
            <person name="Walter F."/>
            <person name="Albersmeier A."/>
            <person name="Kalinowski J."/>
            <person name="Ruckert C."/>
        </authorList>
    </citation>
    <scope>NUCLEOTIDE SEQUENCE</scope>
    <source>
        <strain evidence="1">JCM 5069</strain>
    </source>
</reference>
<evidence type="ECO:0000313" key="1">
    <source>
        <dbReference type="EMBL" id="GHH76954.1"/>
    </source>
</evidence>
<organism evidence="1 2">
    <name type="scientific">Streptomyces sulfonofaciens</name>
    <dbReference type="NCBI Taxonomy" id="68272"/>
    <lineage>
        <taxon>Bacteria</taxon>
        <taxon>Bacillati</taxon>
        <taxon>Actinomycetota</taxon>
        <taxon>Actinomycetes</taxon>
        <taxon>Kitasatosporales</taxon>
        <taxon>Streptomycetaceae</taxon>
        <taxon>Streptomyces</taxon>
    </lineage>
</organism>
<sequence length="88" mass="8940">MGKRWQPRIRAKAKAASTGGMVIDTRARMGRTASIGSTDQDGIRHLTVSLPRGSVAGGGLFPLAGAVGAQVRGVAAEPYVVPDAAVVA</sequence>
<dbReference type="AlphaFoldDB" id="A0A919G3F3"/>
<name>A0A919G3F3_9ACTN</name>
<dbReference type="EMBL" id="BNCD01000005">
    <property type="protein sequence ID" value="GHH76954.1"/>
    <property type="molecule type" value="Genomic_DNA"/>
</dbReference>
<protein>
    <submittedName>
        <fullName evidence="1">Uncharacterized protein</fullName>
    </submittedName>
</protein>
<keyword evidence="2" id="KW-1185">Reference proteome</keyword>